<dbReference type="CDD" id="cd02440">
    <property type="entry name" value="AdoMet_MTases"/>
    <property type="match status" value="1"/>
</dbReference>
<dbReference type="Proteomes" id="UP000594260">
    <property type="component" value="Unplaced"/>
</dbReference>
<evidence type="ECO:0000256" key="3">
    <source>
        <dbReference type="ARBA" id="ARBA00022490"/>
    </source>
</evidence>
<organism evidence="9 10">
    <name type="scientific">Varroa destructor</name>
    <name type="common">Honeybee mite</name>
    <dbReference type="NCBI Taxonomy" id="109461"/>
    <lineage>
        <taxon>Eukaryota</taxon>
        <taxon>Metazoa</taxon>
        <taxon>Ecdysozoa</taxon>
        <taxon>Arthropoda</taxon>
        <taxon>Chelicerata</taxon>
        <taxon>Arachnida</taxon>
        <taxon>Acari</taxon>
        <taxon>Parasitiformes</taxon>
        <taxon>Mesostigmata</taxon>
        <taxon>Gamasina</taxon>
        <taxon>Dermanyssoidea</taxon>
        <taxon>Varroidae</taxon>
        <taxon>Varroa</taxon>
    </lineage>
</organism>
<dbReference type="GeneID" id="111247517"/>
<dbReference type="EnsemblMetazoa" id="XM_022798526">
    <property type="protein sequence ID" value="XP_022654261"/>
    <property type="gene ID" value="LOC111247517"/>
</dbReference>
<dbReference type="AlphaFoldDB" id="A0A7M7JXS1"/>
<dbReference type="GO" id="GO:0032259">
    <property type="term" value="P:methylation"/>
    <property type="evidence" value="ECO:0007669"/>
    <property type="project" value="UniProtKB-KW"/>
</dbReference>
<protein>
    <recommendedName>
        <fullName evidence="8">Protein-L-isoaspartate O-methyltransferase</fullName>
        <ecNumber evidence="8">2.1.1.77</ecNumber>
    </recommendedName>
</protein>
<evidence type="ECO:0000256" key="2">
    <source>
        <dbReference type="ARBA" id="ARBA00005369"/>
    </source>
</evidence>
<keyword evidence="3" id="KW-0963">Cytoplasm</keyword>
<evidence type="ECO:0000313" key="10">
    <source>
        <dbReference type="Proteomes" id="UP000594260"/>
    </source>
</evidence>
<evidence type="ECO:0000256" key="5">
    <source>
        <dbReference type="ARBA" id="ARBA00022679"/>
    </source>
</evidence>
<proteinExistence type="inferred from homology"/>
<dbReference type="PANTHER" id="PTHR11579">
    <property type="entry name" value="PROTEIN-L-ISOASPARTATE O-METHYLTRANSFERASE"/>
    <property type="match status" value="1"/>
</dbReference>
<evidence type="ECO:0000256" key="1">
    <source>
        <dbReference type="ARBA" id="ARBA00004496"/>
    </source>
</evidence>
<dbReference type="PANTHER" id="PTHR11579:SF0">
    <property type="entry name" value="PROTEIN-L-ISOASPARTATE(D-ASPARTATE) O-METHYLTRANSFERASE"/>
    <property type="match status" value="1"/>
</dbReference>
<comment type="subcellular location">
    <subcellularLocation>
        <location evidence="1">Cytoplasm</location>
    </subcellularLocation>
</comment>
<dbReference type="EC" id="2.1.1.77" evidence="8"/>
<dbReference type="Pfam" id="PF01135">
    <property type="entry name" value="PCMT"/>
    <property type="match status" value="1"/>
</dbReference>
<dbReference type="FunCoup" id="A0A7M7JXS1">
    <property type="interactions" value="835"/>
</dbReference>
<dbReference type="RefSeq" id="XP_022654261.1">
    <property type="nucleotide sequence ID" value="XM_022798526.1"/>
</dbReference>
<keyword evidence="10" id="KW-1185">Reference proteome</keyword>
<dbReference type="RefSeq" id="XP_022654260.1">
    <property type="nucleotide sequence ID" value="XM_022798525.1"/>
</dbReference>
<dbReference type="Gene3D" id="3.40.50.150">
    <property type="entry name" value="Vaccinia Virus protein VP39"/>
    <property type="match status" value="1"/>
</dbReference>
<dbReference type="SUPFAM" id="SSF53335">
    <property type="entry name" value="S-adenosyl-L-methionine-dependent methyltransferases"/>
    <property type="match status" value="1"/>
</dbReference>
<name>A0A7M7JXS1_VARDE</name>
<evidence type="ECO:0000256" key="6">
    <source>
        <dbReference type="ARBA" id="ARBA00022691"/>
    </source>
</evidence>
<dbReference type="PROSITE" id="PS01279">
    <property type="entry name" value="PCMT"/>
    <property type="match status" value="1"/>
</dbReference>
<keyword evidence="4 8" id="KW-0489">Methyltransferase</keyword>
<dbReference type="InterPro" id="IPR000682">
    <property type="entry name" value="PCMT"/>
</dbReference>
<accession>A0A7M7JXS1</accession>
<evidence type="ECO:0000256" key="4">
    <source>
        <dbReference type="ARBA" id="ARBA00022603"/>
    </source>
</evidence>
<dbReference type="OMA" id="QDSPCPI"/>
<reference evidence="9" key="1">
    <citation type="submission" date="2021-01" db="UniProtKB">
        <authorList>
            <consortium name="EnsemblMetazoa"/>
        </authorList>
    </citation>
    <scope>IDENTIFICATION</scope>
</reference>
<comment type="similarity">
    <text evidence="2 8">Belongs to the methyltransferase superfamily. L-isoaspartyl/D-aspartyl protein methyltransferase family.</text>
</comment>
<dbReference type="NCBIfam" id="TIGR00080">
    <property type="entry name" value="pimt"/>
    <property type="match status" value="1"/>
</dbReference>
<dbReference type="InterPro" id="IPR029063">
    <property type="entry name" value="SAM-dependent_MTases_sf"/>
</dbReference>
<dbReference type="GO" id="GO:0005737">
    <property type="term" value="C:cytoplasm"/>
    <property type="evidence" value="ECO:0007669"/>
    <property type="project" value="UniProtKB-SubCell"/>
</dbReference>
<sequence>MAWRCHGKSNEELVDNLYKNQVVTTARVADVMKRVDRGDFCVNTGTSYDDAPQSIGYAVTISAPHMHAYALEALADKLVEGSRALDVGSGSGYLTTCMAIMVGPSGRAVGIDHIPELVEMSIRNVKKNNSKLLDSCQLKLIVGDGRKGYAEDAPYDIIHVGAAADTLPTELIDQLKPGGRLVCPVGGEYDHQELLQIDKNADGSLVKRSLMGVRYVPLTDKEKQWPGRIIRALLRKQRIRARQKTPND</sequence>
<comment type="catalytic activity">
    <reaction evidence="7">
        <text>[protein]-L-isoaspartate + S-adenosyl-L-methionine = [protein]-L-isoaspartate alpha-methyl ester + S-adenosyl-L-homocysteine</text>
        <dbReference type="Rhea" id="RHEA:12705"/>
        <dbReference type="Rhea" id="RHEA-COMP:12143"/>
        <dbReference type="Rhea" id="RHEA-COMP:12144"/>
        <dbReference type="ChEBI" id="CHEBI:57856"/>
        <dbReference type="ChEBI" id="CHEBI:59789"/>
        <dbReference type="ChEBI" id="CHEBI:90596"/>
        <dbReference type="ChEBI" id="CHEBI:90598"/>
        <dbReference type="EC" id="2.1.1.77"/>
    </reaction>
    <physiologicalReaction direction="left-to-right" evidence="7">
        <dbReference type="Rhea" id="RHEA:12706"/>
    </physiologicalReaction>
</comment>
<dbReference type="OrthoDB" id="73890at2759"/>
<keyword evidence="5 8" id="KW-0808">Transferase</keyword>
<dbReference type="KEGG" id="vde:111247517"/>
<dbReference type="InParanoid" id="A0A7M7JXS1"/>
<dbReference type="GO" id="GO:0004719">
    <property type="term" value="F:protein-L-isoaspartate (D-aspartate) O-methyltransferase activity"/>
    <property type="evidence" value="ECO:0007669"/>
    <property type="project" value="UniProtKB-UniRule"/>
</dbReference>
<dbReference type="EnsemblMetazoa" id="XM_022798525">
    <property type="protein sequence ID" value="XP_022654260"/>
    <property type="gene ID" value="LOC111247517"/>
</dbReference>
<evidence type="ECO:0000313" key="9">
    <source>
        <dbReference type="EnsemblMetazoa" id="XP_022654260"/>
    </source>
</evidence>
<dbReference type="CTD" id="30751"/>
<keyword evidence="6 8" id="KW-0949">S-adenosyl-L-methionine</keyword>
<evidence type="ECO:0000256" key="7">
    <source>
        <dbReference type="ARBA" id="ARBA00035815"/>
    </source>
</evidence>
<evidence type="ECO:0000256" key="8">
    <source>
        <dbReference type="RuleBase" id="RU003802"/>
    </source>
</evidence>
<dbReference type="FunFam" id="3.40.50.150:FF:000027">
    <property type="entry name" value="Protein-L-isoaspartate O-methyltransferase"/>
    <property type="match status" value="1"/>
</dbReference>